<keyword evidence="5 7" id="KW-1133">Transmembrane helix</keyword>
<organism evidence="10 11">
    <name type="scientific">Tigheibacillus halophilus</name>
    <dbReference type="NCBI Taxonomy" id="361280"/>
    <lineage>
        <taxon>Bacteria</taxon>
        <taxon>Bacillati</taxon>
        <taxon>Bacillota</taxon>
        <taxon>Bacilli</taxon>
        <taxon>Bacillales</taxon>
        <taxon>Bacillaceae</taxon>
        <taxon>Tigheibacillus</taxon>
    </lineage>
</organism>
<name>A0ABU5C9C0_9BACI</name>
<dbReference type="Proteomes" id="UP001281447">
    <property type="component" value="Unassembled WGS sequence"/>
</dbReference>
<dbReference type="Gene3D" id="3.40.50.300">
    <property type="entry name" value="P-loop containing nucleotide triphosphate hydrolases"/>
    <property type="match status" value="1"/>
</dbReference>
<dbReference type="PROSITE" id="PS50929">
    <property type="entry name" value="ABC_TM1F"/>
    <property type="match status" value="1"/>
</dbReference>
<dbReference type="SMART" id="SM00382">
    <property type="entry name" value="AAA"/>
    <property type="match status" value="1"/>
</dbReference>
<proteinExistence type="predicted"/>
<dbReference type="InterPro" id="IPR003439">
    <property type="entry name" value="ABC_transporter-like_ATP-bd"/>
</dbReference>
<dbReference type="InterPro" id="IPR011527">
    <property type="entry name" value="ABC1_TM_dom"/>
</dbReference>
<dbReference type="Pfam" id="PF00664">
    <property type="entry name" value="ABC_membrane"/>
    <property type="match status" value="1"/>
</dbReference>
<dbReference type="InterPro" id="IPR039421">
    <property type="entry name" value="Type_1_exporter"/>
</dbReference>
<feature type="transmembrane region" description="Helical" evidence="7">
    <location>
        <begin position="56"/>
        <end position="77"/>
    </location>
</feature>
<dbReference type="PANTHER" id="PTHR43394:SF1">
    <property type="entry name" value="ATP-BINDING CASSETTE SUB-FAMILY B MEMBER 10, MITOCHONDRIAL"/>
    <property type="match status" value="1"/>
</dbReference>
<feature type="transmembrane region" description="Helical" evidence="7">
    <location>
        <begin position="251"/>
        <end position="269"/>
    </location>
</feature>
<evidence type="ECO:0000259" key="8">
    <source>
        <dbReference type="PROSITE" id="PS50893"/>
    </source>
</evidence>
<reference evidence="10 11" key="1">
    <citation type="submission" date="2023-10" db="EMBL/GenBank/DDBJ databases">
        <title>Virgibacillus halophilus 5B73C genome.</title>
        <authorList>
            <person name="Miliotis G."/>
            <person name="Sengupta P."/>
            <person name="Hameed A."/>
            <person name="Chuvochina M."/>
            <person name="Mcdonagh F."/>
            <person name="Simpson A.C."/>
            <person name="Singh N.K."/>
            <person name="Rekha P.D."/>
            <person name="Raman K."/>
            <person name="Hugenholtz P."/>
            <person name="Venkateswaran K."/>
        </authorList>
    </citation>
    <scope>NUCLEOTIDE SEQUENCE [LARGE SCALE GENOMIC DNA]</scope>
    <source>
        <strain evidence="10 11">5B73C</strain>
    </source>
</reference>
<dbReference type="CDD" id="cd18541">
    <property type="entry name" value="ABC_6TM_TmrB_like"/>
    <property type="match status" value="1"/>
</dbReference>
<sequence length="582" mass="65602">MFQVFKKLDWFFKHYWKRYIFAIIALMCASALGLIPPKLVGFAIDQIQYETLTKKLLLILVVGYLLLAFIHYTISFLWDYTLFSGAAILERWTRSRLMGHFLNMSPTFFGKYRTGDLMARSTNDLKAISLTAGFGVLTLVDSSMFMLMIVGVMGFTISWKLTVAALIPLPVMAVVMSKYGAAIHARFMKAQTAFGDMNNSVLESIRGVRVIRAFVQEKQDEQRFDDMTRDVYDKNIEVVKIDALFEPTMKILVGLSYTVGLGYGAMLVFENAITLGDLVTFNVYLGMLIWPMFAVGELINILQRGNASLDRVNEVLDYEADVKNAKSPKLVEELSSIDFNEVNFQYPASNIKQLQGFNLHVNKGETIGIVGKTGAGKTTLFKLMLRQFPGIEGSVSYDGVEMERIDIAQLRGWIGYVPQDQIMFSKTIRENIQFGKPDASDQEIYRVMELAHFLDDIKQLPNGLDTQVGESGVTLSGGQKQRVALARAFIKKPEILILDDAMSAVDGKTEAKIIQHLRRERINKTTFIAAHRMSAVMHADQIIVLNEGQILERGTHSELIAQNGWYKAQYDMQQLDEGEVKS</sequence>
<evidence type="ECO:0000256" key="1">
    <source>
        <dbReference type="ARBA" id="ARBA00004651"/>
    </source>
</evidence>
<feature type="transmembrane region" description="Helical" evidence="7">
    <location>
        <begin position="20"/>
        <end position="44"/>
    </location>
</feature>
<dbReference type="InterPro" id="IPR003593">
    <property type="entry name" value="AAA+_ATPase"/>
</dbReference>
<dbReference type="PROSITE" id="PS00211">
    <property type="entry name" value="ABC_TRANSPORTER_1"/>
    <property type="match status" value="1"/>
</dbReference>
<comment type="caution">
    <text evidence="10">The sequence shown here is derived from an EMBL/GenBank/DDBJ whole genome shotgun (WGS) entry which is preliminary data.</text>
</comment>
<dbReference type="Pfam" id="PF00005">
    <property type="entry name" value="ABC_tran"/>
    <property type="match status" value="1"/>
</dbReference>
<evidence type="ECO:0000256" key="4">
    <source>
        <dbReference type="ARBA" id="ARBA00022840"/>
    </source>
</evidence>
<evidence type="ECO:0000313" key="11">
    <source>
        <dbReference type="Proteomes" id="UP001281447"/>
    </source>
</evidence>
<dbReference type="InterPro" id="IPR036640">
    <property type="entry name" value="ABC1_TM_sf"/>
</dbReference>
<keyword evidence="3" id="KW-0547">Nucleotide-binding</keyword>
<evidence type="ECO:0000313" key="10">
    <source>
        <dbReference type="EMBL" id="MDY0395931.1"/>
    </source>
</evidence>
<comment type="subcellular location">
    <subcellularLocation>
        <location evidence="1">Cell membrane</location>
        <topology evidence="1">Multi-pass membrane protein</topology>
    </subcellularLocation>
</comment>
<keyword evidence="11" id="KW-1185">Reference proteome</keyword>
<protein>
    <submittedName>
        <fullName evidence="10">ABC transporter ATP-binding protein</fullName>
    </submittedName>
</protein>
<dbReference type="PANTHER" id="PTHR43394">
    <property type="entry name" value="ATP-DEPENDENT PERMEASE MDL1, MITOCHONDRIAL"/>
    <property type="match status" value="1"/>
</dbReference>
<evidence type="ECO:0000256" key="2">
    <source>
        <dbReference type="ARBA" id="ARBA00022692"/>
    </source>
</evidence>
<evidence type="ECO:0000259" key="9">
    <source>
        <dbReference type="PROSITE" id="PS50929"/>
    </source>
</evidence>
<dbReference type="SUPFAM" id="SSF90123">
    <property type="entry name" value="ABC transporter transmembrane region"/>
    <property type="match status" value="1"/>
</dbReference>
<evidence type="ECO:0000256" key="6">
    <source>
        <dbReference type="ARBA" id="ARBA00023136"/>
    </source>
</evidence>
<dbReference type="PROSITE" id="PS50893">
    <property type="entry name" value="ABC_TRANSPORTER_2"/>
    <property type="match status" value="1"/>
</dbReference>
<dbReference type="RefSeq" id="WP_390352290.1">
    <property type="nucleotide sequence ID" value="NZ_JBHUIZ010000003.1"/>
</dbReference>
<feature type="domain" description="ABC transporter" evidence="8">
    <location>
        <begin position="337"/>
        <end position="572"/>
    </location>
</feature>
<gene>
    <name evidence="10" type="ORF">RWE15_18015</name>
</gene>
<dbReference type="Gene3D" id="1.20.1560.10">
    <property type="entry name" value="ABC transporter type 1, transmembrane domain"/>
    <property type="match status" value="1"/>
</dbReference>
<keyword evidence="4 10" id="KW-0067">ATP-binding</keyword>
<dbReference type="EMBL" id="JAWDIP010000004">
    <property type="protein sequence ID" value="MDY0395931.1"/>
    <property type="molecule type" value="Genomic_DNA"/>
</dbReference>
<dbReference type="InterPro" id="IPR027417">
    <property type="entry name" value="P-loop_NTPase"/>
</dbReference>
<dbReference type="SUPFAM" id="SSF52540">
    <property type="entry name" value="P-loop containing nucleoside triphosphate hydrolases"/>
    <property type="match status" value="1"/>
</dbReference>
<feature type="transmembrane region" description="Helical" evidence="7">
    <location>
        <begin position="161"/>
        <end position="181"/>
    </location>
</feature>
<dbReference type="InterPro" id="IPR017871">
    <property type="entry name" value="ABC_transporter-like_CS"/>
</dbReference>
<evidence type="ECO:0000256" key="3">
    <source>
        <dbReference type="ARBA" id="ARBA00022741"/>
    </source>
</evidence>
<dbReference type="GO" id="GO:0005524">
    <property type="term" value="F:ATP binding"/>
    <property type="evidence" value="ECO:0007669"/>
    <property type="project" value="UniProtKB-KW"/>
</dbReference>
<feature type="domain" description="ABC transmembrane type-1" evidence="9">
    <location>
        <begin position="20"/>
        <end position="304"/>
    </location>
</feature>
<keyword evidence="2 7" id="KW-0812">Transmembrane</keyword>
<evidence type="ECO:0000256" key="5">
    <source>
        <dbReference type="ARBA" id="ARBA00022989"/>
    </source>
</evidence>
<evidence type="ECO:0000256" key="7">
    <source>
        <dbReference type="SAM" id="Phobius"/>
    </source>
</evidence>
<accession>A0ABU5C9C0</accession>
<keyword evidence="6 7" id="KW-0472">Membrane</keyword>
<feature type="transmembrane region" description="Helical" evidence="7">
    <location>
        <begin position="281"/>
        <end position="302"/>
    </location>
</feature>
<feature type="transmembrane region" description="Helical" evidence="7">
    <location>
        <begin position="127"/>
        <end position="155"/>
    </location>
</feature>